<keyword evidence="5" id="KW-0460">Magnesium</keyword>
<keyword evidence="5" id="KW-0547">Nucleotide-binding</keyword>
<comment type="cofactor">
    <cofactor evidence="5">
        <name>Mg(2+)</name>
        <dbReference type="ChEBI" id="CHEBI:18420"/>
    </cofactor>
    <text evidence="5">Binds 2 magnesium ions.</text>
</comment>
<keyword evidence="5" id="KW-0479">Metal-binding</keyword>
<keyword evidence="5" id="KW-0694">RNA-binding</keyword>
<dbReference type="GeneTree" id="ENSGT00390000006425"/>
<comment type="subcellular location">
    <subcellularLocation>
        <location evidence="5">Nucleus</location>
    </subcellularLocation>
</comment>
<feature type="domain" description="RAI1-like" evidence="6">
    <location>
        <begin position="122"/>
        <end position="484"/>
    </location>
</feature>
<comment type="function">
    <text evidence="5">Decapping enzyme for NAD-capped RNAs: specifically hydrolyzes the nicotinamide adenine dinucleotide (NAD) cap from a subset of RNAs by removing the entire NAD moiety from the 5'-end of an NAD-capped RNA.</text>
</comment>
<dbReference type="Xenbase" id="XB-GENE-481057">
    <property type="gene designation" value="dxo"/>
</dbReference>
<dbReference type="Pfam" id="PF08652">
    <property type="entry name" value="RAI1"/>
    <property type="match status" value="1"/>
</dbReference>
<sequence>MPEESGCGVCPVTDSPPSLYLLPNRSHLHHFRPHLRTIYWATSEPATECHCACLNQLSKYLAVGMEGNRVAMQKAKMERPLKRGPDQNSLSSPIAKCPFMSCSSLKTLHSLYQGSFPFYRLPSEVGHFSLDENRQYHQDNRKLRYYSPPVGIRKKDSPGWNVMDGYESHYVRRNEEEKEGLLHILTWLEKNQSVLGTHVEGGSKRPIDRDFVTWRGHLTKLLCTPYETQEGWLLAVTLFKGTFYISERETEAARKKREERTQEQERLMYSGYKFESYICADGPYGSDQMDILQDNLKLRTVPDSPDRQPSQSAVVNTNEAYCSVLLARLTSHSLLISGEVDCTDPSAKSSIPPSSYIELKTSAQIRNPHQQRSFNRYKLLKWWCQSFLLGIPIIVAGFRSQEGKIVSLETFKTSDIPHLVRGERNSWDPAVCMNFCNKFLSHIKAVVTKDDPRLVYLFAWEPGSDVTFTVHNDPEYTILPSWYVKAMN</sequence>
<dbReference type="GO" id="GO:0003723">
    <property type="term" value="F:RNA binding"/>
    <property type="evidence" value="ECO:0007669"/>
    <property type="project" value="UniProtKB-KW"/>
</dbReference>
<dbReference type="InterPro" id="IPR039039">
    <property type="entry name" value="RAI1-like_fam"/>
</dbReference>
<reference evidence="7" key="2">
    <citation type="submission" date="2020-05" db="UniProtKB">
        <authorList>
            <consortium name="Ensembl"/>
        </authorList>
    </citation>
    <scope>IDENTIFICATION</scope>
</reference>
<dbReference type="FunCoup" id="A0A6I8QG41">
    <property type="interactions" value="2491"/>
</dbReference>
<organism evidence="7">
    <name type="scientific">Xenopus tropicalis</name>
    <name type="common">Western clawed frog</name>
    <name type="synonym">Silurana tropicalis</name>
    <dbReference type="NCBI Taxonomy" id="8364"/>
    <lineage>
        <taxon>Eukaryota</taxon>
        <taxon>Metazoa</taxon>
        <taxon>Chordata</taxon>
        <taxon>Craniata</taxon>
        <taxon>Vertebrata</taxon>
        <taxon>Euteleostomi</taxon>
        <taxon>Amphibia</taxon>
        <taxon>Batrachia</taxon>
        <taxon>Anura</taxon>
        <taxon>Pipoidea</taxon>
        <taxon>Pipidae</taxon>
        <taxon>Xenopodinae</taxon>
        <taxon>Xenopus</taxon>
        <taxon>Silurana</taxon>
    </lineage>
</organism>
<keyword evidence="5" id="KW-0539">Nucleus</keyword>
<keyword evidence="5" id="KW-0540">Nuclease</keyword>
<dbReference type="Bgee" id="ENSXETG00000027585">
    <property type="expression patterns" value="Expressed in testis and 12 other cell types or tissues"/>
</dbReference>
<evidence type="ECO:0000259" key="6">
    <source>
        <dbReference type="Pfam" id="PF08652"/>
    </source>
</evidence>
<accession>A0A6I8QG41</accession>
<proteinExistence type="inferred from homology"/>
<evidence type="ECO:0000256" key="4">
    <source>
        <dbReference type="ARBA" id="ARBA00049418"/>
    </source>
</evidence>
<dbReference type="GO" id="GO:0016787">
    <property type="term" value="F:hydrolase activity"/>
    <property type="evidence" value="ECO:0007669"/>
    <property type="project" value="UniProtKB-KW"/>
</dbReference>
<dbReference type="InParanoid" id="A0A6I8QG41"/>
<dbReference type="GO" id="GO:0046872">
    <property type="term" value="F:metal ion binding"/>
    <property type="evidence" value="ECO:0007669"/>
    <property type="project" value="UniProtKB-KW"/>
</dbReference>
<evidence type="ECO:0000256" key="3">
    <source>
        <dbReference type="ARBA" id="ARBA00024564"/>
    </source>
</evidence>
<dbReference type="AlphaFoldDB" id="A0A6I8QG41"/>
<dbReference type="PANTHER" id="PTHR12395">
    <property type="entry name" value="DOM-3 RELATED"/>
    <property type="match status" value="1"/>
</dbReference>
<keyword evidence="5" id="KW-0378">Hydrolase</keyword>
<dbReference type="Ensembl" id="ENSXETT00000088798">
    <property type="protein sequence ID" value="ENSXETP00000071335"/>
    <property type="gene ID" value="ENSXETG00000027585"/>
</dbReference>
<dbReference type="InterPro" id="IPR013961">
    <property type="entry name" value="RAI1"/>
</dbReference>
<comment type="similarity">
    <text evidence="1 5">Belongs to the DXO/Dom3Z family.</text>
</comment>
<dbReference type="GO" id="GO:0000166">
    <property type="term" value="F:nucleotide binding"/>
    <property type="evidence" value="ECO:0007669"/>
    <property type="project" value="UniProtKB-KW"/>
</dbReference>
<dbReference type="GO" id="GO:0005634">
    <property type="term" value="C:nucleus"/>
    <property type="evidence" value="ECO:0007669"/>
    <property type="project" value="UniProtKB-SubCell"/>
</dbReference>
<dbReference type="EC" id="3.6.1.-" evidence="5"/>
<dbReference type="GO" id="GO:0004518">
    <property type="term" value="F:nuclease activity"/>
    <property type="evidence" value="ECO:0007669"/>
    <property type="project" value="UniProtKB-KW"/>
</dbReference>
<evidence type="ECO:0000256" key="1">
    <source>
        <dbReference type="ARBA" id="ARBA00006562"/>
    </source>
</evidence>
<comment type="catalytic activity">
    <reaction evidence="3">
        <text>a 5'-end CoA-ribonucleoside in mRNA + H2O = 3'-dephospho-CoA + a 5'-end phospho-ribonucleoside in mRNA + H(+)</text>
        <dbReference type="Rhea" id="RHEA:67496"/>
        <dbReference type="Rhea" id="RHEA-COMP:15692"/>
        <dbReference type="Rhea" id="RHEA-COMP:17276"/>
        <dbReference type="ChEBI" id="CHEBI:15377"/>
        <dbReference type="ChEBI" id="CHEBI:15378"/>
        <dbReference type="ChEBI" id="CHEBI:57328"/>
        <dbReference type="ChEBI" id="CHEBI:138282"/>
        <dbReference type="ChEBI" id="CHEBI:172371"/>
    </reaction>
    <physiologicalReaction direction="left-to-right" evidence="3">
        <dbReference type="Rhea" id="RHEA:67497"/>
    </physiologicalReaction>
</comment>
<evidence type="ECO:0000313" key="7">
    <source>
        <dbReference type="Ensembl" id="ENSXETP00000071335"/>
    </source>
</evidence>
<gene>
    <name evidence="7" type="primary">dxo</name>
</gene>
<comment type="catalytic activity">
    <reaction evidence="4">
        <text>a 5'-end NAD(+)-phospho-ribonucleoside in snoRNA + H2O = a 5'-end phospho-ribonucleoside in snoRNA + NAD(+) + H(+)</text>
        <dbReference type="Rhea" id="RHEA:60892"/>
        <dbReference type="Rhea" id="RHEA-COMP:15699"/>
        <dbReference type="Rhea" id="RHEA-COMP:15700"/>
        <dbReference type="ChEBI" id="CHEBI:15377"/>
        <dbReference type="ChEBI" id="CHEBI:15378"/>
        <dbReference type="ChEBI" id="CHEBI:57540"/>
        <dbReference type="ChEBI" id="CHEBI:138282"/>
        <dbReference type="ChEBI" id="CHEBI:144029"/>
    </reaction>
    <physiologicalReaction direction="left-to-right" evidence="4">
        <dbReference type="Rhea" id="RHEA:60893"/>
    </physiologicalReaction>
</comment>
<comment type="catalytic activity">
    <reaction evidence="2">
        <text>a 5'-end FAD-phospho-ribonucleoside in mRNA + H2O = a 5'-end phospho-ribonucleoside in mRNA + FAD + H(+)</text>
        <dbReference type="Rhea" id="RHEA:67492"/>
        <dbReference type="Rhea" id="RHEA-COMP:15692"/>
        <dbReference type="Rhea" id="RHEA-COMP:17275"/>
        <dbReference type="ChEBI" id="CHEBI:15377"/>
        <dbReference type="ChEBI" id="CHEBI:15378"/>
        <dbReference type="ChEBI" id="CHEBI:57692"/>
        <dbReference type="ChEBI" id="CHEBI:138282"/>
        <dbReference type="ChEBI" id="CHEBI:172372"/>
    </reaction>
    <physiologicalReaction direction="left-to-right" evidence="2">
        <dbReference type="Rhea" id="RHEA:67493"/>
    </physiologicalReaction>
</comment>
<evidence type="ECO:0000256" key="2">
    <source>
        <dbReference type="ARBA" id="ARBA00024458"/>
    </source>
</evidence>
<reference evidence="7" key="1">
    <citation type="journal article" date="2010" name="Science">
        <title>The genome of the Western clawed frog Xenopus tropicalis.</title>
        <authorList>
            <person name="Hellsten U."/>
            <person name="Harland R.M."/>
            <person name="Gilchrist M.J."/>
            <person name="Hendrix D."/>
            <person name="Jurka J."/>
            <person name="Kapitonov V."/>
            <person name="Ovcharenko I."/>
            <person name="Putnam N.H."/>
            <person name="Shu S."/>
            <person name="Taher L."/>
            <person name="Blitz I.L."/>
            <person name="Blumberg B."/>
            <person name="Dichmann D.S."/>
            <person name="Dubchak I."/>
            <person name="Amaya E."/>
            <person name="Detter J.C."/>
            <person name="Fletcher R."/>
            <person name="Gerhard D.S."/>
            <person name="Goodstein D."/>
            <person name="Graves T."/>
            <person name="Grigoriev I.V."/>
            <person name="Grimwood J."/>
            <person name="Kawashima T."/>
            <person name="Lindquist E."/>
            <person name="Lucas S.M."/>
            <person name="Mead P.E."/>
            <person name="Mitros T."/>
            <person name="Ogino H."/>
            <person name="Ohta Y."/>
            <person name="Poliakov A.V."/>
            <person name="Pollet N."/>
            <person name="Robert J."/>
            <person name="Salamov A."/>
            <person name="Sater A.K."/>
            <person name="Schmutz J."/>
            <person name="Terry A."/>
            <person name="Vize P.D."/>
            <person name="Warren W.C."/>
            <person name="Wells D."/>
            <person name="Wills A."/>
            <person name="Wilson R.K."/>
            <person name="Zimmerman L.B."/>
            <person name="Zorn A.M."/>
            <person name="Grainger R."/>
            <person name="Grammer T."/>
            <person name="Khokha M.K."/>
            <person name="Richardson P.M."/>
            <person name="Rokhsar D.S."/>
        </authorList>
    </citation>
    <scope>NUCLEOTIDE SEQUENCE [LARGE SCALE GENOMIC DNA]</scope>
    <source>
        <strain evidence="7">Nigerian</strain>
    </source>
</reference>
<evidence type="ECO:0000256" key="5">
    <source>
        <dbReference type="RuleBase" id="RU367113"/>
    </source>
</evidence>
<protein>
    <recommendedName>
        <fullName evidence="5">Decapping nuclease</fullName>
        <ecNumber evidence="5">3.6.1.-</ecNumber>
    </recommendedName>
</protein>
<dbReference type="PANTHER" id="PTHR12395:SF9">
    <property type="entry name" value="DECAPPING AND EXORIBONUCLEASE PROTEIN"/>
    <property type="match status" value="1"/>
</dbReference>
<name>A0A6I8QG41_XENTR</name>